<dbReference type="Gene3D" id="3.40.630.30">
    <property type="match status" value="1"/>
</dbReference>
<dbReference type="Pfam" id="PF00583">
    <property type="entry name" value="Acetyltransf_1"/>
    <property type="match status" value="1"/>
</dbReference>
<feature type="domain" description="N-acetyltransferase" evidence="1">
    <location>
        <begin position="30"/>
        <end position="227"/>
    </location>
</feature>
<dbReference type="CDD" id="cd04301">
    <property type="entry name" value="NAT_SF"/>
    <property type="match status" value="1"/>
</dbReference>
<protein>
    <recommendedName>
        <fullName evidence="1">N-acetyltransferase domain-containing protein</fullName>
    </recommendedName>
</protein>
<name>A0A2S0N0H8_9BURK</name>
<evidence type="ECO:0000259" key="1">
    <source>
        <dbReference type="PROSITE" id="PS51186"/>
    </source>
</evidence>
<organism evidence="2 3">
    <name type="scientific">Simplicispira suum</name>
    <dbReference type="NCBI Taxonomy" id="2109915"/>
    <lineage>
        <taxon>Bacteria</taxon>
        <taxon>Pseudomonadati</taxon>
        <taxon>Pseudomonadota</taxon>
        <taxon>Betaproteobacteria</taxon>
        <taxon>Burkholderiales</taxon>
        <taxon>Comamonadaceae</taxon>
        <taxon>Simplicispira</taxon>
    </lineage>
</organism>
<dbReference type="OrthoDB" id="9811121at2"/>
<dbReference type="InterPro" id="IPR016181">
    <property type="entry name" value="Acyl_CoA_acyltransferase"/>
</dbReference>
<evidence type="ECO:0000313" key="3">
    <source>
        <dbReference type="Proteomes" id="UP000239326"/>
    </source>
</evidence>
<keyword evidence="3" id="KW-1185">Reference proteome</keyword>
<dbReference type="Proteomes" id="UP000239326">
    <property type="component" value="Chromosome"/>
</dbReference>
<proteinExistence type="predicted"/>
<accession>A0A2S0N0H8</accession>
<dbReference type="AlphaFoldDB" id="A0A2S0N0H8"/>
<dbReference type="InterPro" id="IPR000182">
    <property type="entry name" value="GNAT_dom"/>
</dbReference>
<gene>
    <name evidence="2" type="ORF">C6571_09180</name>
</gene>
<reference evidence="2 3" key="1">
    <citation type="submission" date="2018-03" db="EMBL/GenBank/DDBJ databases">
        <title>Genome sequencing of Simplicispira sp.</title>
        <authorList>
            <person name="Kim S.-J."/>
            <person name="Heo J."/>
            <person name="Kwon S.-W."/>
        </authorList>
    </citation>
    <scope>NUCLEOTIDE SEQUENCE [LARGE SCALE GENOMIC DNA]</scope>
    <source>
        <strain evidence="2 3">SC1-8</strain>
    </source>
</reference>
<sequence>MVRRCCPYHHAPSCLRRSALSGGQPVTIPIVVRPTEAADVSALLALQERVYPTIAPWRRDQLVRQLKMFPQGQLVAVRDGTLLGCASSLVILWDEWADEHTWKQITASGTFQTHNPDGFTLYGAEVFVDPATRGQRVGHLLYEGRRQLCKQLNLRRIIACGRLPGYHALANEMPVELYAKKILWGDLQDPVLSFQLREGFRYCGIMSDYLPDDLESCGHASLIAWINPHYDPTRRTALQGGHASTLEQDNA</sequence>
<dbReference type="GO" id="GO:0016747">
    <property type="term" value="F:acyltransferase activity, transferring groups other than amino-acyl groups"/>
    <property type="evidence" value="ECO:0007669"/>
    <property type="project" value="InterPro"/>
</dbReference>
<dbReference type="EMBL" id="CP027669">
    <property type="protein sequence ID" value="AVO41443.1"/>
    <property type="molecule type" value="Genomic_DNA"/>
</dbReference>
<dbReference type="PROSITE" id="PS51186">
    <property type="entry name" value="GNAT"/>
    <property type="match status" value="1"/>
</dbReference>
<dbReference type="KEGG" id="simp:C6571_09180"/>
<evidence type="ECO:0000313" key="2">
    <source>
        <dbReference type="EMBL" id="AVO41443.1"/>
    </source>
</evidence>
<dbReference type="SUPFAM" id="SSF55729">
    <property type="entry name" value="Acyl-CoA N-acyltransferases (Nat)"/>
    <property type="match status" value="1"/>
</dbReference>